<protein>
    <submittedName>
        <fullName evidence="1">Uncharacterized protein</fullName>
    </submittedName>
</protein>
<reference evidence="1" key="1">
    <citation type="journal article" date="2014" name="Front. Microbiol.">
        <title>High frequency of phylogenetically diverse reductive dehalogenase-homologous genes in deep subseafloor sedimentary metagenomes.</title>
        <authorList>
            <person name="Kawai M."/>
            <person name="Futagami T."/>
            <person name="Toyoda A."/>
            <person name="Takaki Y."/>
            <person name="Nishi S."/>
            <person name="Hori S."/>
            <person name="Arai W."/>
            <person name="Tsubouchi T."/>
            <person name="Morono Y."/>
            <person name="Uchiyama I."/>
            <person name="Ito T."/>
            <person name="Fujiyama A."/>
            <person name="Inagaki F."/>
            <person name="Takami H."/>
        </authorList>
    </citation>
    <scope>NUCLEOTIDE SEQUENCE</scope>
    <source>
        <strain evidence="1">Expedition CK06-06</strain>
    </source>
</reference>
<comment type="caution">
    <text evidence="1">The sequence shown here is derived from an EMBL/GenBank/DDBJ whole genome shotgun (WGS) entry which is preliminary data.</text>
</comment>
<sequence>PSPKKSIDSIPKAKDFDKYKAFVFKRLQEIEAILNKDQLKE</sequence>
<proteinExistence type="predicted"/>
<feature type="non-terminal residue" evidence="1">
    <location>
        <position position="1"/>
    </location>
</feature>
<accession>X1HFD6</accession>
<dbReference type="EMBL" id="BARU01011344">
    <property type="protein sequence ID" value="GAH43993.1"/>
    <property type="molecule type" value="Genomic_DNA"/>
</dbReference>
<dbReference type="AlphaFoldDB" id="X1HFD6"/>
<organism evidence="1">
    <name type="scientific">marine sediment metagenome</name>
    <dbReference type="NCBI Taxonomy" id="412755"/>
    <lineage>
        <taxon>unclassified sequences</taxon>
        <taxon>metagenomes</taxon>
        <taxon>ecological metagenomes</taxon>
    </lineage>
</organism>
<gene>
    <name evidence="1" type="ORF">S03H2_21337</name>
</gene>
<evidence type="ECO:0000313" key="1">
    <source>
        <dbReference type="EMBL" id="GAH43993.1"/>
    </source>
</evidence>
<name>X1HFD6_9ZZZZ</name>